<dbReference type="RefSeq" id="WP_241273436.1">
    <property type="nucleotide sequence ID" value="NZ_JAKZGS010000002.1"/>
</dbReference>
<dbReference type="PRINTS" id="PR00723">
    <property type="entry name" value="SUBTILISIN"/>
</dbReference>
<sequence length="548" mass="60435">MVKIRILFALIFALVFHLSSGQGKYAVHYKYKPQEQFTLEDGSGFLTAKSLERRVKQSIPLDSLDLPISKEYEVLVLENSMELIYNTKWMNASLVIANQEQIDVISSFDFVEKVEFVSPVSNVGGRIIRRDKRANIQNLKQKSKSTKSTSEVYDFQNSLLGIQQMHEEGFTGRGVIIAVFDGGFLGVDKLEGFNHLFENNQIVATKDFIDCTNTDVYTRNQHGTNVLSLIGANMPEQLVSGAPDADFILCITEDVLSEYRIEEYNWVKAAEFADSLGVDIINSSLGYIDFDDPRMDYFAEDLDGSKAVISQGASIAGQKGILVVNSVGNYGGRGERSIAAPADAKGILSIGAVDINLQRANFSSQGPNALGELKPELVTYGNGVFLIRSSGAVNPANGTSFSAPQITALAAGLWQAKPEWTKNQLIDALLKSGSQAENPDNELGYGIPDFVRAYYGEVLSVEENAEVEDWKIYPNPSEGQELFVDFGQSNQVAIRLFDVSGALIIDREISRDSNKNPFSLNLPILVKGMYLLELQSGKDVKRTKLIKR</sequence>
<dbReference type="InterPro" id="IPR026444">
    <property type="entry name" value="Secre_tail"/>
</dbReference>
<gene>
    <name evidence="8" type="ORF">MM236_02925</name>
</gene>
<evidence type="ECO:0000256" key="2">
    <source>
        <dbReference type="ARBA" id="ARBA00022670"/>
    </source>
</evidence>
<dbReference type="PANTHER" id="PTHR43806:SF67">
    <property type="entry name" value="EGF-LIKE DOMAIN-CONTAINING PROTEIN"/>
    <property type="match status" value="1"/>
</dbReference>
<dbReference type="InterPro" id="IPR015500">
    <property type="entry name" value="Peptidase_S8_subtilisin-rel"/>
</dbReference>
<accession>A0ABS9UJX2</accession>
<dbReference type="Gene3D" id="3.40.50.200">
    <property type="entry name" value="Peptidase S8/S53 domain"/>
    <property type="match status" value="1"/>
</dbReference>
<evidence type="ECO:0000256" key="5">
    <source>
        <dbReference type="PROSITE-ProRule" id="PRU01240"/>
    </source>
</evidence>
<dbReference type="SUPFAM" id="SSF52743">
    <property type="entry name" value="Subtilisin-like"/>
    <property type="match status" value="1"/>
</dbReference>
<evidence type="ECO:0000259" key="6">
    <source>
        <dbReference type="Pfam" id="PF00082"/>
    </source>
</evidence>
<keyword evidence="9" id="KW-1185">Reference proteome</keyword>
<dbReference type="CDD" id="cd07493">
    <property type="entry name" value="Peptidases_S8_9"/>
    <property type="match status" value="1"/>
</dbReference>
<keyword evidence="3 5" id="KW-0378">Hydrolase</keyword>
<feature type="domain" description="Peptidase S8/S53" evidence="6">
    <location>
        <begin position="172"/>
        <end position="446"/>
    </location>
</feature>
<dbReference type="NCBIfam" id="TIGR04183">
    <property type="entry name" value="Por_Secre_tail"/>
    <property type="match status" value="1"/>
</dbReference>
<dbReference type="InterPro" id="IPR000209">
    <property type="entry name" value="Peptidase_S8/S53_dom"/>
</dbReference>
<dbReference type="PIRSF" id="PIRSF037903">
    <property type="entry name" value="Subtilisin_rel_GFO_2223"/>
    <property type="match status" value="1"/>
</dbReference>
<evidence type="ECO:0000313" key="9">
    <source>
        <dbReference type="Proteomes" id="UP001165488"/>
    </source>
</evidence>
<dbReference type="Pfam" id="PF00082">
    <property type="entry name" value="Peptidase_S8"/>
    <property type="match status" value="1"/>
</dbReference>
<feature type="active site" description="Charge relay system" evidence="5">
    <location>
        <position position="181"/>
    </location>
</feature>
<dbReference type="PROSITE" id="PS00138">
    <property type="entry name" value="SUBTILASE_SER"/>
    <property type="match status" value="1"/>
</dbReference>
<dbReference type="PANTHER" id="PTHR43806">
    <property type="entry name" value="PEPTIDASE S8"/>
    <property type="match status" value="1"/>
</dbReference>
<dbReference type="Pfam" id="PF18962">
    <property type="entry name" value="Por_Secre_tail"/>
    <property type="match status" value="1"/>
</dbReference>
<dbReference type="Proteomes" id="UP001165488">
    <property type="component" value="Unassembled WGS sequence"/>
</dbReference>
<feature type="active site" description="Charge relay system" evidence="5">
    <location>
        <position position="400"/>
    </location>
</feature>
<protein>
    <submittedName>
        <fullName evidence="8">S8 family serine peptidase</fullName>
    </submittedName>
</protein>
<comment type="similarity">
    <text evidence="1 5">Belongs to the peptidase S8 family.</text>
</comment>
<keyword evidence="4 5" id="KW-0720">Serine protease</keyword>
<evidence type="ECO:0000256" key="1">
    <source>
        <dbReference type="ARBA" id="ARBA00011073"/>
    </source>
</evidence>
<proteinExistence type="inferred from homology"/>
<evidence type="ECO:0000256" key="4">
    <source>
        <dbReference type="ARBA" id="ARBA00022825"/>
    </source>
</evidence>
<organism evidence="8 9">
    <name type="scientific">Belliella calami</name>
    <dbReference type="NCBI Taxonomy" id="2923436"/>
    <lineage>
        <taxon>Bacteria</taxon>
        <taxon>Pseudomonadati</taxon>
        <taxon>Bacteroidota</taxon>
        <taxon>Cytophagia</taxon>
        <taxon>Cytophagales</taxon>
        <taxon>Cyclobacteriaceae</taxon>
        <taxon>Belliella</taxon>
    </lineage>
</organism>
<dbReference type="EMBL" id="JAKZGS010000002">
    <property type="protein sequence ID" value="MCH7396919.1"/>
    <property type="molecule type" value="Genomic_DNA"/>
</dbReference>
<dbReference type="InterPro" id="IPR050131">
    <property type="entry name" value="Peptidase_S8_subtilisin-like"/>
</dbReference>
<dbReference type="PROSITE" id="PS51892">
    <property type="entry name" value="SUBTILASE"/>
    <property type="match status" value="1"/>
</dbReference>
<keyword evidence="2 5" id="KW-0645">Protease</keyword>
<dbReference type="InterPro" id="IPR017317">
    <property type="entry name" value="Pept_S8_subtilisin_bacteroid-2"/>
</dbReference>
<reference evidence="8" key="1">
    <citation type="submission" date="2022-03" db="EMBL/GenBank/DDBJ databases">
        <title>De novo assembled genomes of Belliella spp. (Cyclobacteriaceae) strains.</title>
        <authorList>
            <person name="Szabo A."/>
            <person name="Korponai K."/>
            <person name="Felfoldi T."/>
        </authorList>
    </citation>
    <scope>NUCLEOTIDE SEQUENCE</scope>
    <source>
        <strain evidence="8">DSM 107340</strain>
    </source>
</reference>
<feature type="active site" description="Charge relay system" evidence="5">
    <location>
        <position position="222"/>
    </location>
</feature>
<dbReference type="InterPro" id="IPR036852">
    <property type="entry name" value="Peptidase_S8/S53_dom_sf"/>
</dbReference>
<feature type="domain" description="Secretion system C-terminal sorting" evidence="7">
    <location>
        <begin position="472"/>
        <end position="546"/>
    </location>
</feature>
<evidence type="ECO:0000256" key="3">
    <source>
        <dbReference type="ARBA" id="ARBA00022801"/>
    </source>
</evidence>
<dbReference type="InterPro" id="IPR023828">
    <property type="entry name" value="Peptidase_S8_Ser-AS"/>
</dbReference>
<name>A0ABS9UJX2_9BACT</name>
<evidence type="ECO:0000313" key="8">
    <source>
        <dbReference type="EMBL" id="MCH7396919.1"/>
    </source>
</evidence>
<comment type="caution">
    <text evidence="8">The sequence shown here is derived from an EMBL/GenBank/DDBJ whole genome shotgun (WGS) entry which is preliminary data.</text>
</comment>
<evidence type="ECO:0000259" key="7">
    <source>
        <dbReference type="Pfam" id="PF18962"/>
    </source>
</evidence>